<dbReference type="Proteomes" id="UP001305647">
    <property type="component" value="Unassembled WGS sequence"/>
</dbReference>
<dbReference type="AlphaFoldDB" id="A0AAN6PXH9"/>
<proteinExistence type="predicted"/>
<comment type="caution">
    <text evidence="1">The sequence shown here is derived from an EMBL/GenBank/DDBJ whole genome shotgun (WGS) entry which is preliminary data.</text>
</comment>
<gene>
    <name evidence="1" type="ORF">N658DRAFT_206578</name>
</gene>
<dbReference type="EMBL" id="MU863654">
    <property type="protein sequence ID" value="KAK4098916.1"/>
    <property type="molecule type" value="Genomic_DNA"/>
</dbReference>
<organism evidence="1 2">
    <name type="scientific">Parathielavia hyrcaniae</name>
    <dbReference type="NCBI Taxonomy" id="113614"/>
    <lineage>
        <taxon>Eukaryota</taxon>
        <taxon>Fungi</taxon>
        <taxon>Dikarya</taxon>
        <taxon>Ascomycota</taxon>
        <taxon>Pezizomycotina</taxon>
        <taxon>Sordariomycetes</taxon>
        <taxon>Sordariomycetidae</taxon>
        <taxon>Sordariales</taxon>
        <taxon>Chaetomiaceae</taxon>
        <taxon>Parathielavia</taxon>
    </lineage>
</organism>
<keyword evidence="2" id="KW-1185">Reference proteome</keyword>
<protein>
    <submittedName>
        <fullName evidence="1">Uncharacterized protein</fullName>
    </submittedName>
</protein>
<name>A0AAN6PXH9_9PEZI</name>
<accession>A0AAN6PXH9</accession>
<evidence type="ECO:0000313" key="2">
    <source>
        <dbReference type="Proteomes" id="UP001305647"/>
    </source>
</evidence>
<reference evidence="1" key="2">
    <citation type="submission" date="2023-05" db="EMBL/GenBank/DDBJ databases">
        <authorList>
            <consortium name="Lawrence Berkeley National Laboratory"/>
            <person name="Steindorff A."/>
            <person name="Hensen N."/>
            <person name="Bonometti L."/>
            <person name="Westerberg I."/>
            <person name="Brannstrom I.O."/>
            <person name="Guillou S."/>
            <person name="Cros-Aarteil S."/>
            <person name="Calhoun S."/>
            <person name="Haridas S."/>
            <person name="Kuo A."/>
            <person name="Mondo S."/>
            <person name="Pangilinan J."/>
            <person name="Riley R."/>
            <person name="Labutti K."/>
            <person name="Andreopoulos B."/>
            <person name="Lipzen A."/>
            <person name="Chen C."/>
            <person name="Yanf M."/>
            <person name="Daum C."/>
            <person name="Ng V."/>
            <person name="Clum A."/>
            <person name="Ohm R."/>
            <person name="Martin F."/>
            <person name="Silar P."/>
            <person name="Natvig D."/>
            <person name="Lalanne C."/>
            <person name="Gautier V."/>
            <person name="Ament-Velasquez S.L."/>
            <person name="Kruys A."/>
            <person name="Hutchinson M.I."/>
            <person name="Powell A.J."/>
            <person name="Barry K."/>
            <person name="Miller A.N."/>
            <person name="Grigoriev I.V."/>
            <person name="Debuchy R."/>
            <person name="Gladieux P."/>
            <person name="Thoren M.H."/>
            <person name="Johannesson H."/>
        </authorList>
    </citation>
    <scope>NUCLEOTIDE SEQUENCE</scope>
    <source>
        <strain evidence="1">CBS 757.83</strain>
    </source>
</reference>
<sequence length="171" mass="18946">MTIRVGHASQGLDHEGGGGVFLALLPFRVTKVGSWAAILCCVTVLLKRVNGLESGSRGPAEGRMCHARSIWRLPSRRQGPGWRPIVDFETSHSGDKVESRRILVQAPTKEAPSGLIRRRLGRELAVQRPARVLWLDPESLRCPPCRFNVRPIHVTRHAADDSSPPVSRKVR</sequence>
<evidence type="ECO:0000313" key="1">
    <source>
        <dbReference type="EMBL" id="KAK4098916.1"/>
    </source>
</evidence>
<reference evidence="1" key="1">
    <citation type="journal article" date="2023" name="Mol. Phylogenet. Evol.">
        <title>Genome-scale phylogeny and comparative genomics of the fungal order Sordariales.</title>
        <authorList>
            <person name="Hensen N."/>
            <person name="Bonometti L."/>
            <person name="Westerberg I."/>
            <person name="Brannstrom I.O."/>
            <person name="Guillou S."/>
            <person name="Cros-Aarteil S."/>
            <person name="Calhoun S."/>
            <person name="Haridas S."/>
            <person name="Kuo A."/>
            <person name="Mondo S."/>
            <person name="Pangilinan J."/>
            <person name="Riley R."/>
            <person name="LaButti K."/>
            <person name="Andreopoulos B."/>
            <person name="Lipzen A."/>
            <person name="Chen C."/>
            <person name="Yan M."/>
            <person name="Daum C."/>
            <person name="Ng V."/>
            <person name="Clum A."/>
            <person name="Steindorff A."/>
            <person name="Ohm R.A."/>
            <person name="Martin F."/>
            <person name="Silar P."/>
            <person name="Natvig D.O."/>
            <person name="Lalanne C."/>
            <person name="Gautier V."/>
            <person name="Ament-Velasquez S.L."/>
            <person name="Kruys A."/>
            <person name="Hutchinson M.I."/>
            <person name="Powell A.J."/>
            <person name="Barry K."/>
            <person name="Miller A.N."/>
            <person name="Grigoriev I.V."/>
            <person name="Debuchy R."/>
            <person name="Gladieux P."/>
            <person name="Hiltunen Thoren M."/>
            <person name="Johannesson H."/>
        </authorList>
    </citation>
    <scope>NUCLEOTIDE SEQUENCE</scope>
    <source>
        <strain evidence="1">CBS 757.83</strain>
    </source>
</reference>